<evidence type="ECO:0000256" key="1">
    <source>
        <dbReference type="SAM" id="MobiDB-lite"/>
    </source>
</evidence>
<dbReference type="RefSeq" id="WP_068819734.1">
    <property type="nucleotide sequence ID" value="NZ_CP076250.1"/>
</dbReference>
<dbReference type="AlphaFoldDB" id="A0A0K2ZD69"/>
<protein>
    <submittedName>
        <fullName evidence="2">Uncharacterized protein</fullName>
    </submittedName>
</protein>
<dbReference type="Proteomes" id="UP000041247">
    <property type="component" value="Unassembled WGS sequence"/>
</dbReference>
<reference evidence="2 3" key="1">
    <citation type="submission" date="2015-07" db="EMBL/GenBank/DDBJ databases">
        <authorList>
            <person name="Noorani M."/>
        </authorList>
    </citation>
    <scope>NUCLEOTIDE SEQUENCE [LARGE SCALE GENOMIC DNA]</scope>
    <source>
        <strain evidence="2">LMG728</strain>
    </source>
</reference>
<dbReference type="EMBL" id="CXOK01000006">
    <property type="protein sequence ID" value="CTP83446.1"/>
    <property type="molecule type" value="Genomic_DNA"/>
</dbReference>
<gene>
    <name evidence="2" type="ORF">XTPLMG728_0214</name>
</gene>
<evidence type="ECO:0000313" key="2">
    <source>
        <dbReference type="EMBL" id="CTP83446.1"/>
    </source>
</evidence>
<proteinExistence type="predicted"/>
<evidence type="ECO:0000313" key="3">
    <source>
        <dbReference type="Proteomes" id="UP000041247"/>
    </source>
</evidence>
<organism evidence="2 3">
    <name type="scientific">Xanthomonas graminis pv. poae</name>
    <dbReference type="NCBI Taxonomy" id="227946"/>
    <lineage>
        <taxon>Bacteria</taxon>
        <taxon>Pseudomonadati</taxon>
        <taxon>Pseudomonadota</taxon>
        <taxon>Gammaproteobacteria</taxon>
        <taxon>Lysobacterales</taxon>
        <taxon>Lysobacteraceae</taxon>
        <taxon>Xanthomonas</taxon>
        <taxon>Xanthomonas translucens group</taxon>
        <taxon>Xanthomonas graminis</taxon>
    </lineage>
</organism>
<feature type="region of interest" description="Disordered" evidence="1">
    <location>
        <begin position="1"/>
        <end position="23"/>
    </location>
</feature>
<accession>A0A0K2ZD69</accession>
<sequence>MDMPDRALPFFRTPADQGTRDLQHNPALSTKLGALWSDYLNGITQQTIVGNPWQQSYSANTPYYYNPLTTPIPRSAQATNINWSAMPGRIAYYNGADWKSQLSATQINQLADFGWQPDAADPHRQSFPDLVTDPCSGEPAAKKYGPYGPRGWQDEYCEWSVLRDPHSNKIVRIDFTCENPEYWYALWRVAPEVVLELYQSTLDNQTITAEDLWLKDASGSPVIDPSTGQPAYNPLNIWNCGPVRTATAGGAMHLTSTPNTLQTEIAGLAGAATIQRNGHPTDPEKLLCCAQFGQPYRNSDPNIGLIVNLVVGKNNKVTISDPPGLYMQMPVFSQYTLPANAPAGAKPQDYWTVTRGALTLNDMYGNPLPGNLILHAVFEVPADQGFSVGDMQIGGVPIDYAAQVAATFFMQINATPIPIDGPLQSEPCVGTPAMPTPQPLQIFHSALWQAYYDTPAPANPVGAPMVLASNTVILPPTVSPGQSEVLLTLVCTGASLGPQGQLPTVSFGGAPGSIVATVLSLENEIVYTVPGNSYPSSNQALALRVDVAANATRGLVAVSITNFGQETPQAAPSFLRIDV</sequence>
<name>A0A0K2ZD69_9XANT</name>